<evidence type="ECO:0000256" key="4">
    <source>
        <dbReference type="ARBA" id="ARBA00022960"/>
    </source>
</evidence>
<dbReference type="PRINTS" id="PR00725">
    <property type="entry name" value="DADACBPTASE1"/>
</dbReference>
<evidence type="ECO:0000256" key="1">
    <source>
        <dbReference type="ARBA" id="ARBA00007164"/>
    </source>
</evidence>
<dbReference type="PANTHER" id="PTHR21581">
    <property type="entry name" value="D-ALANYL-D-ALANINE CARBOXYPEPTIDASE"/>
    <property type="match status" value="1"/>
</dbReference>
<dbReference type="GO" id="GO:0071555">
    <property type="term" value="P:cell wall organization"/>
    <property type="evidence" value="ECO:0007669"/>
    <property type="project" value="UniProtKB-KW"/>
</dbReference>
<evidence type="ECO:0000256" key="9">
    <source>
        <dbReference type="RuleBase" id="RU004016"/>
    </source>
</evidence>
<dbReference type="GO" id="GO:0009002">
    <property type="term" value="F:serine-type D-Ala-D-Ala carboxypeptidase activity"/>
    <property type="evidence" value="ECO:0007669"/>
    <property type="project" value="InterPro"/>
</dbReference>
<evidence type="ECO:0000313" key="13">
    <source>
        <dbReference type="Proteomes" id="UP000247612"/>
    </source>
</evidence>
<accession>A0A318KUJ5</accession>
<comment type="caution">
    <text evidence="12">The sequence shown here is derived from an EMBL/GenBank/DDBJ whole genome shotgun (WGS) entry which is preliminary data.</text>
</comment>
<evidence type="ECO:0000256" key="5">
    <source>
        <dbReference type="ARBA" id="ARBA00022984"/>
    </source>
</evidence>
<name>A0A318KUJ5_9FIRM</name>
<keyword evidence="12" id="KW-0121">Carboxypeptidase</keyword>
<feature type="domain" description="Peptidase S11 D-alanyl-D-alanine carboxypeptidase A N-terminal" evidence="11">
    <location>
        <begin position="22"/>
        <end position="231"/>
    </location>
</feature>
<protein>
    <submittedName>
        <fullName evidence="12">D-alanyl-D-alanine carboxypeptidase</fullName>
    </submittedName>
</protein>
<proteinExistence type="inferred from homology"/>
<dbReference type="RefSeq" id="WP_022939687.1">
    <property type="nucleotide sequence ID" value="NZ_CABKRQ010000011.1"/>
</dbReference>
<feature type="binding site" evidence="8">
    <location>
        <position position="204"/>
    </location>
    <ligand>
        <name>substrate</name>
    </ligand>
</feature>
<dbReference type="Pfam" id="PF00768">
    <property type="entry name" value="Peptidase_S11"/>
    <property type="match status" value="1"/>
</dbReference>
<evidence type="ECO:0000256" key="10">
    <source>
        <dbReference type="SAM" id="SignalP"/>
    </source>
</evidence>
<feature type="active site" evidence="7">
    <location>
        <position position="101"/>
    </location>
</feature>
<dbReference type="STRING" id="1034346.GCA_000313565_03408"/>
<sequence length="326" mass="35772">MKKCLLLLLALNLLAPMPIRASYVVISSDGSVIEEKDSHDVQSVASISKIMTALVVLEHSELNEIVTISYDASHQVGSSIYLKEGQQVTLITLLHGLMLRSGNDAAYALAEHVGGNVATFVDMMNEKAAELGMKDSVFRNPSGLDEEDGGNLSTCYDMALCMKAAMANDVFRKIAGTQNYHGELGVWKNKNRLLAEYDACNGGKTGYTMNSGKTLVTSAQAGDSESIVVSFRESEYFELHKAKHEAFFEQYQEYVILDQGLYKTQGIEFSVAEPFVFLAAKSDQQPFKIVTSIDKNTVTVMVSSGQVSKTQSYPIIKQSLLRKVFS</sequence>
<evidence type="ECO:0000256" key="7">
    <source>
        <dbReference type="PIRSR" id="PIRSR618044-1"/>
    </source>
</evidence>
<evidence type="ECO:0000259" key="11">
    <source>
        <dbReference type="Pfam" id="PF00768"/>
    </source>
</evidence>
<keyword evidence="2 10" id="KW-0732">Signal</keyword>
<feature type="signal peptide" evidence="10">
    <location>
        <begin position="1"/>
        <end position="21"/>
    </location>
</feature>
<dbReference type="Gene3D" id="3.40.710.10">
    <property type="entry name" value="DD-peptidase/beta-lactamase superfamily"/>
    <property type="match status" value="1"/>
</dbReference>
<gene>
    <name evidence="12" type="ORF">DES51_11398</name>
</gene>
<comment type="similarity">
    <text evidence="1 9">Belongs to the peptidase S11 family.</text>
</comment>
<dbReference type="InterPro" id="IPR012338">
    <property type="entry name" value="Beta-lactam/transpept-like"/>
</dbReference>
<evidence type="ECO:0000256" key="8">
    <source>
        <dbReference type="PIRSR" id="PIRSR618044-2"/>
    </source>
</evidence>
<evidence type="ECO:0000256" key="6">
    <source>
        <dbReference type="ARBA" id="ARBA00023316"/>
    </source>
</evidence>
<feature type="active site" description="Proton acceptor" evidence="7">
    <location>
        <position position="49"/>
    </location>
</feature>
<keyword evidence="5" id="KW-0573">Peptidoglycan synthesis</keyword>
<dbReference type="SUPFAM" id="SSF56601">
    <property type="entry name" value="beta-lactamase/transpeptidase-like"/>
    <property type="match status" value="1"/>
</dbReference>
<dbReference type="InterPro" id="IPR001967">
    <property type="entry name" value="Peptidase_S11_N"/>
</dbReference>
<feature type="chain" id="PRO_5016440259" evidence="10">
    <location>
        <begin position="22"/>
        <end position="326"/>
    </location>
</feature>
<evidence type="ECO:0000313" key="12">
    <source>
        <dbReference type="EMBL" id="PXX76903.1"/>
    </source>
</evidence>
<dbReference type="GO" id="GO:0006508">
    <property type="term" value="P:proteolysis"/>
    <property type="evidence" value="ECO:0007669"/>
    <property type="project" value="InterPro"/>
</dbReference>
<dbReference type="InterPro" id="IPR018044">
    <property type="entry name" value="Peptidase_S11"/>
</dbReference>
<dbReference type="PANTHER" id="PTHR21581:SF33">
    <property type="entry name" value="D-ALANYL-D-ALANINE CARBOXYPEPTIDASE DACB"/>
    <property type="match status" value="1"/>
</dbReference>
<keyword evidence="13" id="KW-1185">Reference proteome</keyword>
<evidence type="ECO:0000256" key="3">
    <source>
        <dbReference type="ARBA" id="ARBA00022801"/>
    </source>
</evidence>
<keyword evidence="4" id="KW-0133">Cell shape</keyword>
<keyword evidence="6" id="KW-0961">Cell wall biogenesis/degradation</keyword>
<dbReference type="GO" id="GO:0008360">
    <property type="term" value="P:regulation of cell shape"/>
    <property type="evidence" value="ECO:0007669"/>
    <property type="project" value="UniProtKB-KW"/>
</dbReference>
<dbReference type="GO" id="GO:0009252">
    <property type="term" value="P:peptidoglycan biosynthetic process"/>
    <property type="evidence" value="ECO:0007669"/>
    <property type="project" value="UniProtKB-KW"/>
</dbReference>
<dbReference type="EMBL" id="QJKH01000013">
    <property type="protein sequence ID" value="PXX76903.1"/>
    <property type="molecule type" value="Genomic_DNA"/>
</dbReference>
<reference evidence="12 13" key="1">
    <citation type="submission" date="2018-05" db="EMBL/GenBank/DDBJ databases">
        <title>Genomic Encyclopedia of Type Strains, Phase IV (KMG-IV): sequencing the most valuable type-strain genomes for metagenomic binning, comparative biology and taxonomic classification.</title>
        <authorList>
            <person name="Goeker M."/>
        </authorList>
    </citation>
    <scope>NUCLEOTIDE SEQUENCE [LARGE SCALE GENOMIC DNA]</scope>
    <source>
        <strain evidence="12 13">JC118</strain>
    </source>
</reference>
<dbReference type="AlphaFoldDB" id="A0A318KUJ5"/>
<keyword evidence="3" id="KW-0378">Hydrolase</keyword>
<feature type="active site" description="Acyl-ester intermediate" evidence="7">
    <location>
        <position position="46"/>
    </location>
</feature>
<keyword evidence="12" id="KW-0645">Protease</keyword>
<organism evidence="12 13">
    <name type="scientific">Dielma fastidiosa</name>
    <dbReference type="NCBI Taxonomy" id="1034346"/>
    <lineage>
        <taxon>Bacteria</taxon>
        <taxon>Bacillati</taxon>
        <taxon>Bacillota</taxon>
        <taxon>Erysipelotrichia</taxon>
        <taxon>Erysipelotrichales</taxon>
        <taxon>Erysipelotrichaceae</taxon>
        <taxon>Dielma</taxon>
    </lineage>
</organism>
<evidence type="ECO:0000256" key="2">
    <source>
        <dbReference type="ARBA" id="ARBA00022729"/>
    </source>
</evidence>
<dbReference type="Proteomes" id="UP000247612">
    <property type="component" value="Unassembled WGS sequence"/>
</dbReference>